<evidence type="ECO:0000313" key="2">
    <source>
        <dbReference type="EMBL" id="VDN02014.1"/>
    </source>
</evidence>
<name>A0A0N5CWW5_THECL</name>
<organism evidence="4">
    <name type="scientific">Thelazia callipaeda</name>
    <name type="common">Oriental eyeworm</name>
    <name type="synonym">Parasitic nematode</name>
    <dbReference type="NCBI Taxonomy" id="103827"/>
    <lineage>
        <taxon>Eukaryota</taxon>
        <taxon>Metazoa</taxon>
        <taxon>Ecdysozoa</taxon>
        <taxon>Nematoda</taxon>
        <taxon>Chromadorea</taxon>
        <taxon>Rhabditida</taxon>
        <taxon>Spirurina</taxon>
        <taxon>Spiruromorpha</taxon>
        <taxon>Thelazioidea</taxon>
        <taxon>Thelaziidae</taxon>
        <taxon>Thelazia</taxon>
    </lineage>
</organism>
<reference evidence="4" key="1">
    <citation type="submission" date="2017-02" db="UniProtKB">
        <authorList>
            <consortium name="WormBaseParasite"/>
        </authorList>
    </citation>
    <scope>IDENTIFICATION</scope>
</reference>
<dbReference type="GO" id="GO:0031902">
    <property type="term" value="C:late endosome membrane"/>
    <property type="evidence" value="ECO:0007669"/>
    <property type="project" value="TreeGrafter"/>
</dbReference>
<dbReference type="GO" id="GO:0140284">
    <property type="term" value="C:endoplasmic reticulum-endosome membrane contact site"/>
    <property type="evidence" value="ECO:0007669"/>
    <property type="project" value="TreeGrafter"/>
</dbReference>
<dbReference type="InterPro" id="IPR051869">
    <property type="entry name" value="STARD3"/>
</dbReference>
<reference evidence="2 3" key="2">
    <citation type="submission" date="2018-11" db="EMBL/GenBank/DDBJ databases">
        <authorList>
            <consortium name="Pathogen Informatics"/>
        </authorList>
    </citation>
    <scope>NUCLEOTIDE SEQUENCE [LARGE SCALE GENOMIC DNA]</scope>
</reference>
<dbReference type="OrthoDB" id="74575at2759"/>
<evidence type="ECO:0000259" key="1">
    <source>
        <dbReference type="PROSITE" id="PS50848"/>
    </source>
</evidence>
<proteinExistence type="predicted"/>
<dbReference type="PANTHER" id="PTHR46121">
    <property type="entry name" value="STEROIDOGENIC ACUTE REGULATORY PROTEIN-LIKE"/>
    <property type="match status" value="1"/>
</dbReference>
<evidence type="ECO:0000313" key="4">
    <source>
        <dbReference type="WBParaSite" id="TCLT_0000485201-mRNA-1"/>
    </source>
</evidence>
<dbReference type="GO" id="GO:0099044">
    <property type="term" value="P:vesicle tethering to endoplasmic reticulum"/>
    <property type="evidence" value="ECO:0007669"/>
    <property type="project" value="TreeGrafter"/>
</dbReference>
<dbReference type="Pfam" id="PF01852">
    <property type="entry name" value="START"/>
    <property type="match status" value="1"/>
</dbReference>
<gene>
    <name evidence="2" type="ORF">TCLT_LOCUS4841</name>
</gene>
<dbReference type="PROSITE" id="PS50848">
    <property type="entry name" value="START"/>
    <property type="match status" value="1"/>
</dbReference>
<dbReference type="InterPro" id="IPR002913">
    <property type="entry name" value="START_lipid-bd_dom"/>
</dbReference>
<dbReference type="GO" id="GO:0005789">
    <property type="term" value="C:endoplasmic reticulum membrane"/>
    <property type="evidence" value="ECO:0007669"/>
    <property type="project" value="TreeGrafter"/>
</dbReference>
<dbReference type="Gene3D" id="3.30.530.20">
    <property type="match status" value="1"/>
</dbReference>
<dbReference type="InterPro" id="IPR023393">
    <property type="entry name" value="START-like_dom_sf"/>
</dbReference>
<feature type="domain" description="START" evidence="1">
    <location>
        <begin position="1"/>
        <end position="196"/>
    </location>
</feature>
<sequence length="199" mass="23261">MELVSMPDFEDREGWKQKISNKNDVVYSKRYTMGKVYTMRTVFDFPLQQVFAEHWENFVDIINFNKNISKVEMIADIPTNTNIVYYAMKDIATIKGREFLVCRTFRRVGDEIIEAARSFDCPDVMRNSQKIRGHLVLGGGRFRIFPRDSTKTIVDYVMCVDFKGPDIPKLVIDNTMCTLILQDAEFTRKHIEKLKHEAT</sequence>
<dbReference type="GO" id="GO:0008289">
    <property type="term" value="F:lipid binding"/>
    <property type="evidence" value="ECO:0007669"/>
    <property type="project" value="InterPro"/>
</dbReference>
<keyword evidence="3" id="KW-1185">Reference proteome</keyword>
<dbReference type="EMBL" id="UYYF01004306">
    <property type="protein sequence ID" value="VDN02014.1"/>
    <property type="molecule type" value="Genomic_DNA"/>
</dbReference>
<dbReference type="GO" id="GO:0005765">
    <property type="term" value="C:lysosomal membrane"/>
    <property type="evidence" value="ECO:0007669"/>
    <property type="project" value="TreeGrafter"/>
</dbReference>
<dbReference type="PANTHER" id="PTHR46121:SF3">
    <property type="entry name" value="STEROIDOGENIC ACUTE REGULATORY-LIKE PROTEIN 1"/>
    <property type="match status" value="1"/>
</dbReference>
<dbReference type="STRING" id="103827.A0A0N5CWW5"/>
<dbReference type="SUPFAM" id="SSF55961">
    <property type="entry name" value="Bet v1-like"/>
    <property type="match status" value="1"/>
</dbReference>
<dbReference type="AlphaFoldDB" id="A0A0N5CWW5"/>
<dbReference type="CDD" id="cd00177">
    <property type="entry name" value="START"/>
    <property type="match status" value="1"/>
</dbReference>
<accession>A0A0N5CWW5</accession>
<dbReference type="OMA" id="MELVNMP"/>
<protein>
    <submittedName>
        <fullName evidence="4">START domain-containing protein</fullName>
    </submittedName>
</protein>
<dbReference type="WBParaSite" id="TCLT_0000485201-mRNA-1">
    <property type="protein sequence ID" value="TCLT_0000485201-mRNA-1"/>
    <property type="gene ID" value="TCLT_0000485201"/>
</dbReference>
<evidence type="ECO:0000313" key="3">
    <source>
        <dbReference type="Proteomes" id="UP000276776"/>
    </source>
</evidence>
<dbReference type="SMART" id="SM00234">
    <property type="entry name" value="START"/>
    <property type="match status" value="1"/>
</dbReference>
<dbReference type="Proteomes" id="UP000276776">
    <property type="component" value="Unassembled WGS sequence"/>
</dbReference>